<dbReference type="Pfam" id="PF13639">
    <property type="entry name" value="zf-RING_2"/>
    <property type="match status" value="1"/>
</dbReference>
<evidence type="ECO:0000313" key="4">
    <source>
        <dbReference type="EMBL" id="KAK2645851.1"/>
    </source>
</evidence>
<protein>
    <recommendedName>
        <fullName evidence="3">RING-type domain-containing protein</fullName>
    </recommendedName>
</protein>
<keyword evidence="1" id="KW-0863">Zinc-finger</keyword>
<dbReference type="InterPro" id="IPR044274">
    <property type="entry name" value="RFI2"/>
</dbReference>
<dbReference type="GO" id="GO:0008270">
    <property type="term" value="F:zinc ion binding"/>
    <property type="evidence" value="ECO:0007669"/>
    <property type="project" value="UniProtKB-KW"/>
</dbReference>
<accession>A0AAD9U0X1</accession>
<dbReference type="Proteomes" id="UP001280121">
    <property type="component" value="Unassembled WGS sequence"/>
</dbReference>
<dbReference type="InterPro" id="IPR001841">
    <property type="entry name" value="Znf_RING"/>
</dbReference>
<dbReference type="SMART" id="SM00184">
    <property type="entry name" value="RING"/>
    <property type="match status" value="1"/>
</dbReference>
<organism evidence="4 5">
    <name type="scientific">Dipteronia dyeriana</name>
    <dbReference type="NCBI Taxonomy" id="168575"/>
    <lineage>
        <taxon>Eukaryota</taxon>
        <taxon>Viridiplantae</taxon>
        <taxon>Streptophyta</taxon>
        <taxon>Embryophyta</taxon>
        <taxon>Tracheophyta</taxon>
        <taxon>Spermatophyta</taxon>
        <taxon>Magnoliopsida</taxon>
        <taxon>eudicotyledons</taxon>
        <taxon>Gunneridae</taxon>
        <taxon>Pentapetalae</taxon>
        <taxon>rosids</taxon>
        <taxon>malvids</taxon>
        <taxon>Sapindales</taxon>
        <taxon>Sapindaceae</taxon>
        <taxon>Hippocastanoideae</taxon>
        <taxon>Acereae</taxon>
        <taxon>Dipteronia</taxon>
    </lineage>
</organism>
<evidence type="ECO:0000313" key="5">
    <source>
        <dbReference type="Proteomes" id="UP001280121"/>
    </source>
</evidence>
<keyword evidence="5" id="KW-1185">Reference proteome</keyword>
<dbReference type="GO" id="GO:0004842">
    <property type="term" value="F:ubiquitin-protein transferase activity"/>
    <property type="evidence" value="ECO:0007669"/>
    <property type="project" value="InterPro"/>
</dbReference>
<gene>
    <name evidence="4" type="ORF">Ddye_021046</name>
</gene>
<evidence type="ECO:0000256" key="2">
    <source>
        <dbReference type="SAM" id="MobiDB-lite"/>
    </source>
</evidence>
<dbReference type="Gene3D" id="3.30.40.10">
    <property type="entry name" value="Zinc/RING finger domain, C3HC4 (zinc finger)"/>
    <property type="match status" value="1"/>
</dbReference>
<comment type="caution">
    <text evidence="4">The sequence shown here is derived from an EMBL/GenBank/DDBJ whole genome shotgun (WGS) entry which is preliminary data.</text>
</comment>
<evidence type="ECO:0000259" key="3">
    <source>
        <dbReference type="PROSITE" id="PS50089"/>
    </source>
</evidence>
<name>A0AAD9U0X1_9ROSI</name>
<sequence length="277" mass="30169">MSATVSTSVENPEPLCSICLEGVSGTCGRPVVTLLCSHVFHLDCIGSAFNVTGIMQCPNCRQIQKGEWLLFDTRDSESEMELNFNQDVGPRTRIDDHEENGRPYHGPVLALPAMEPRERDFIQVPLRTVFAGNHHRIALPVLIPEEPVTSPQNQGQPTLVGPVSDQTIEDPVQNEIIDLNRATVPDATFGAPDQSDAGGQPNNTADGPEENGDRYNDMGNLVQGESVPAAPAPPSEFNITQGGVTLNLPIHNDPQNEPQTTCILVAARIEEQDYFRN</sequence>
<dbReference type="PROSITE" id="PS50089">
    <property type="entry name" value="ZF_RING_2"/>
    <property type="match status" value="1"/>
</dbReference>
<feature type="region of interest" description="Disordered" evidence="2">
    <location>
        <begin position="185"/>
        <end position="240"/>
    </location>
</feature>
<dbReference type="PANTHER" id="PTHR46798:SF20">
    <property type="entry name" value="RING-TYPE DOMAIN-CONTAINING PROTEIN"/>
    <property type="match status" value="1"/>
</dbReference>
<dbReference type="SUPFAM" id="SSF57850">
    <property type="entry name" value="RING/U-box"/>
    <property type="match status" value="1"/>
</dbReference>
<dbReference type="PANTHER" id="PTHR46798">
    <property type="entry name" value="OS09G0511500 PROTEIN"/>
    <property type="match status" value="1"/>
</dbReference>
<keyword evidence="1" id="KW-0862">Zinc</keyword>
<dbReference type="InterPro" id="IPR013083">
    <property type="entry name" value="Znf_RING/FYVE/PHD"/>
</dbReference>
<keyword evidence="1" id="KW-0479">Metal-binding</keyword>
<feature type="domain" description="RING-type" evidence="3">
    <location>
        <begin position="16"/>
        <end position="61"/>
    </location>
</feature>
<dbReference type="AlphaFoldDB" id="A0AAD9U0X1"/>
<dbReference type="EMBL" id="JANJYI010000006">
    <property type="protein sequence ID" value="KAK2645851.1"/>
    <property type="molecule type" value="Genomic_DNA"/>
</dbReference>
<reference evidence="4" key="1">
    <citation type="journal article" date="2023" name="Plant J.">
        <title>Genome sequences and population genomics provide insights into the demographic history, inbreeding, and mutation load of two 'living fossil' tree species of Dipteronia.</title>
        <authorList>
            <person name="Feng Y."/>
            <person name="Comes H.P."/>
            <person name="Chen J."/>
            <person name="Zhu S."/>
            <person name="Lu R."/>
            <person name="Zhang X."/>
            <person name="Li P."/>
            <person name="Qiu J."/>
            <person name="Olsen K.M."/>
            <person name="Qiu Y."/>
        </authorList>
    </citation>
    <scope>NUCLEOTIDE SEQUENCE</scope>
    <source>
        <strain evidence="4">KIB01</strain>
    </source>
</reference>
<evidence type="ECO:0000256" key="1">
    <source>
        <dbReference type="PROSITE-ProRule" id="PRU00175"/>
    </source>
</evidence>
<proteinExistence type="predicted"/>